<dbReference type="InterPro" id="IPR016197">
    <property type="entry name" value="Chromo-like_dom_sf"/>
</dbReference>
<dbReference type="PANTHER" id="PTHR46148:SF44">
    <property type="entry name" value="GAG-POL POLYPROTEIN"/>
    <property type="match status" value="1"/>
</dbReference>
<reference evidence="2" key="1">
    <citation type="journal article" date="2020" name="Nat. Genet.">
        <title>Genomic diversifications of five Gossypium allopolyploid species and their impact on cotton improvement.</title>
        <authorList>
            <person name="Chen Z.J."/>
            <person name="Sreedasyam A."/>
            <person name="Ando A."/>
            <person name="Song Q."/>
            <person name="De Santiago L.M."/>
            <person name="Hulse-Kemp A.M."/>
            <person name="Ding M."/>
            <person name="Ye W."/>
            <person name="Kirkbride R.C."/>
            <person name="Jenkins J."/>
            <person name="Plott C."/>
            <person name="Lovell J."/>
            <person name="Lin Y.M."/>
            <person name="Vaughn R."/>
            <person name="Liu B."/>
            <person name="Simpson S."/>
            <person name="Scheffler B.E."/>
            <person name="Wen L."/>
            <person name="Saski C.A."/>
            <person name="Grover C.E."/>
            <person name="Hu G."/>
            <person name="Conover J.L."/>
            <person name="Carlson J.W."/>
            <person name="Shu S."/>
            <person name="Boston L.B."/>
            <person name="Williams M."/>
            <person name="Peterson D.G."/>
            <person name="McGee K."/>
            <person name="Jones D.C."/>
            <person name="Wendel J.F."/>
            <person name="Stelly D.M."/>
            <person name="Grimwood J."/>
            <person name="Schmutz J."/>
        </authorList>
    </citation>
    <scope>NUCLEOTIDE SEQUENCE [LARGE SCALE GENOMIC DNA]</scope>
    <source>
        <strain evidence="2">cv. TM-1</strain>
    </source>
</reference>
<organism evidence="2 3">
    <name type="scientific">Gossypium hirsutum</name>
    <name type="common">Upland cotton</name>
    <name type="synonym">Gossypium mexicanum</name>
    <dbReference type="NCBI Taxonomy" id="3635"/>
    <lineage>
        <taxon>Eukaryota</taxon>
        <taxon>Viridiplantae</taxon>
        <taxon>Streptophyta</taxon>
        <taxon>Embryophyta</taxon>
        <taxon>Tracheophyta</taxon>
        <taxon>Spermatophyta</taxon>
        <taxon>Magnoliopsida</taxon>
        <taxon>eudicotyledons</taxon>
        <taxon>Gunneridae</taxon>
        <taxon>Pentapetalae</taxon>
        <taxon>rosids</taxon>
        <taxon>malvids</taxon>
        <taxon>Malvales</taxon>
        <taxon>Malvaceae</taxon>
        <taxon>Malvoideae</taxon>
        <taxon>Gossypium</taxon>
    </lineage>
</organism>
<dbReference type="KEGG" id="ghi:107917363"/>
<dbReference type="STRING" id="3635.A0A1U8KNB4"/>
<dbReference type="PaxDb" id="3635-A0A1U8KNB4"/>
<keyword evidence="2" id="KW-1185">Reference proteome</keyword>
<gene>
    <name evidence="3" type="primary">LOC107917363</name>
</gene>
<name>A0A1U8KNB4_GOSHI</name>
<reference evidence="3" key="2">
    <citation type="submission" date="2025-08" db="UniProtKB">
        <authorList>
            <consortium name="RefSeq"/>
        </authorList>
    </citation>
    <scope>IDENTIFICATION</scope>
</reference>
<sequence length="164" mass="19409">MADRPKATSNRKKSYADLKQHEIKYSVGYTVFLKVSPQKKVLRFGRKGKLSPRFIRPNRILKWVGPVAYQLELPPKLDRIHDLFHVSMLRCYRSDPMHIVPVEEIKVRPDLTFEEDPLQILDCDVKILRRKSIPLVKVLWHNHSSEEATWEVEDAMRQKCPYLF</sequence>
<dbReference type="Proteomes" id="UP000818029">
    <property type="component" value="Chromosome A05"/>
</dbReference>
<evidence type="ECO:0000259" key="1">
    <source>
        <dbReference type="Pfam" id="PF24626"/>
    </source>
</evidence>
<proteinExistence type="predicted"/>
<dbReference type="RefSeq" id="XP_016702209.1">
    <property type="nucleotide sequence ID" value="XM_016846720.2"/>
</dbReference>
<dbReference type="Pfam" id="PF24626">
    <property type="entry name" value="SH3_Tf2-1"/>
    <property type="match status" value="1"/>
</dbReference>
<protein>
    <recommendedName>
        <fullName evidence="1">Tf2-1-like SH3-like domain-containing protein</fullName>
    </recommendedName>
</protein>
<dbReference type="AlphaFoldDB" id="A0A1U8KNB4"/>
<dbReference type="SUPFAM" id="SSF54160">
    <property type="entry name" value="Chromo domain-like"/>
    <property type="match status" value="1"/>
</dbReference>
<accession>A0A1U8KNB4</accession>
<dbReference type="PANTHER" id="PTHR46148">
    <property type="entry name" value="CHROMO DOMAIN-CONTAINING PROTEIN"/>
    <property type="match status" value="1"/>
</dbReference>
<dbReference type="InterPro" id="IPR056924">
    <property type="entry name" value="SH3_Tf2-1"/>
</dbReference>
<dbReference type="GeneID" id="107917363"/>
<evidence type="ECO:0000313" key="3">
    <source>
        <dbReference type="RefSeq" id="XP_016702209.1"/>
    </source>
</evidence>
<evidence type="ECO:0000313" key="2">
    <source>
        <dbReference type="Proteomes" id="UP000818029"/>
    </source>
</evidence>
<feature type="domain" description="Tf2-1-like SH3-like" evidence="1">
    <location>
        <begin position="30"/>
        <end position="93"/>
    </location>
</feature>